<proteinExistence type="predicted"/>
<name>A0A8K0MQU9_9ROSA</name>
<dbReference type="Proteomes" id="UP000796880">
    <property type="component" value="Unassembled WGS sequence"/>
</dbReference>
<protein>
    <submittedName>
        <fullName evidence="2">Uncharacterized protein</fullName>
    </submittedName>
</protein>
<gene>
    <name evidence="2" type="ORF">FNV43_RR00063</name>
</gene>
<sequence length="343" mass="38956">MGLSIPVIPAMVVSHEMLAVRIVSPKLQGATLRIPKALPLLKSSHLSILQSDLEIFYFSLIWTLESSYEHLKKKMTLANLRLGRQSFILLSLSMDCVFHFFLYFKRSFTNEEVSSGLRSRIEFAKNQPEANRNYKNLLLPGKIAFYFSRETLFNGGHLIQPNMTTEGMKNKLSEMRKSGAGENRGNDRSGSSQSTYFCLFAFPTSTIYQSYGKNIPFGSPQRNRNPSNGHVGYMGLRQQAYMTQTHFEINDLRQRTTDQKATLSEFEKKAMLMDNEVKLNEETIQKLQDSLSKSKARMKELESDVIESKEKSTRALQGLESLKSSTDETIKIEVAQQLSACLS</sequence>
<comment type="caution">
    <text evidence="2">The sequence shown here is derived from an EMBL/GenBank/DDBJ whole genome shotgun (WGS) entry which is preliminary data.</text>
</comment>
<accession>A0A8K0MQU9</accession>
<evidence type="ECO:0000256" key="1">
    <source>
        <dbReference type="SAM" id="Coils"/>
    </source>
</evidence>
<keyword evidence="3" id="KW-1185">Reference proteome</keyword>
<dbReference type="AlphaFoldDB" id="A0A8K0MQU9"/>
<keyword evidence="1" id="KW-0175">Coiled coil</keyword>
<dbReference type="EMBL" id="VOIH02000001">
    <property type="protein sequence ID" value="KAF3455436.1"/>
    <property type="molecule type" value="Genomic_DNA"/>
</dbReference>
<reference evidence="2" key="1">
    <citation type="submission" date="2020-03" db="EMBL/GenBank/DDBJ databases">
        <title>A high-quality chromosome-level genome assembly of a woody plant with both climbing and erect habits, Rhamnella rubrinervis.</title>
        <authorList>
            <person name="Lu Z."/>
            <person name="Yang Y."/>
            <person name="Zhu X."/>
            <person name="Sun Y."/>
        </authorList>
    </citation>
    <scope>NUCLEOTIDE SEQUENCE</scope>
    <source>
        <strain evidence="2">BYM</strain>
        <tissue evidence="2">Leaf</tissue>
    </source>
</reference>
<feature type="coiled-coil region" evidence="1">
    <location>
        <begin position="249"/>
        <end position="311"/>
    </location>
</feature>
<evidence type="ECO:0000313" key="2">
    <source>
        <dbReference type="EMBL" id="KAF3455436.1"/>
    </source>
</evidence>
<evidence type="ECO:0000313" key="3">
    <source>
        <dbReference type="Proteomes" id="UP000796880"/>
    </source>
</evidence>
<organism evidence="2 3">
    <name type="scientific">Rhamnella rubrinervis</name>
    <dbReference type="NCBI Taxonomy" id="2594499"/>
    <lineage>
        <taxon>Eukaryota</taxon>
        <taxon>Viridiplantae</taxon>
        <taxon>Streptophyta</taxon>
        <taxon>Embryophyta</taxon>
        <taxon>Tracheophyta</taxon>
        <taxon>Spermatophyta</taxon>
        <taxon>Magnoliopsida</taxon>
        <taxon>eudicotyledons</taxon>
        <taxon>Gunneridae</taxon>
        <taxon>Pentapetalae</taxon>
        <taxon>rosids</taxon>
        <taxon>fabids</taxon>
        <taxon>Rosales</taxon>
        <taxon>Rhamnaceae</taxon>
        <taxon>rhamnoid group</taxon>
        <taxon>Rhamneae</taxon>
        <taxon>Rhamnella</taxon>
    </lineage>
</organism>